<dbReference type="eggNOG" id="ENOG502S7IG">
    <property type="taxonomic scope" value="Eukaryota"/>
</dbReference>
<keyword evidence="3" id="KW-0072">Autophagy</keyword>
<accession>H2B1X9</accession>
<dbReference type="OrthoDB" id="4031501at2759"/>
<dbReference type="GO" id="GO:0019777">
    <property type="term" value="F:Atg12 transferase activity"/>
    <property type="evidence" value="ECO:0007669"/>
    <property type="project" value="EnsemblFungi"/>
</dbReference>
<organism evidence="4 5">
    <name type="scientific">Kazachstania africana (strain ATCC 22294 / BCRC 22015 / CBS 2517 / CECT 1963 / NBRC 1671 / NRRL Y-8276)</name>
    <name type="common">Yeast</name>
    <name type="synonym">Kluyveromyces africanus</name>
    <dbReference type="NCBI Taxonomy" id="1071382"/>
    <lineage>
        <taxon>Eukaryota</taxon>
        <taxon>Fungi</taxon>
        <taxon>Dikarya</taxon>
        <taxon>Ascomycota</taxon>
        <taxon>Saccharomycotina</taxon>
        <taxon>Saccharomycetes</taxon>
        <taxon>Saccharomycetales</taxon>
        <taxon>Saccharomycetaceae</taxon>
        <taxon>Kazachstania</taxon>
    </lineage>
</organism>
<dbReference type="KEGG" id="kaf:KAFR_0L00220"/>
<evidence type="ECO:0000313" key="5">
    <source>
        <dbReference type="Proteomes" id="UP000005220"/>
    </source>
</evidence>
<protein>
    <submittedName>
        <fullName evidence="4">Uncharacterized protein</fullName>
    </submittedName>
</protein>
<reference evidence="4 5" key="1">
    <citation type="journal article" date="2011" name="Proc. Natl. Acad. Sci. U.S.A.">
        <title>Evolutionary erosion of yeast sex chromosomes by mating-type switching accidents.</title>
        <authorList>
            <person name="Gordon J.L."/>
            <person name="Armisen D."/>
            <person name="Proux-Wera E."/>
            <person name="Oheigeartaigh S.S."/>
            <person name="Byrne K.P."/>
            <person name="Wolfe K.H."/>
        </authorList>
    </citation>
    <scope>NUCLEOTIDE SEQUENCE [LARGE SCALE GENOMIC DNA]</scope>
    <source>
        <strain evidence="5">ATCC 22294 / BCRC 22015 / CBS 2517 / CECT 1963 / NBRC 1671 / NRRL Y-8276</strain>
    </source>
</reference>
<dbReference type="InParanoid" id="H2B1X9"/>
<dbReference type="AlphaFoldDB" id="H2B1X9"/>
<keyword evidence="5" id="KW-1185">Reference proteome</keyword>
<dbReference type="GO" id="GO:0032446">
    <property type="term" value="P:protein modification by small protein conjugation"/>
    <property type="evidence" value="ECO:0007669"/>
    <property type="project" value="EnsemblFungi"/>
</dbReference>
<dbReference type="FunCoup" id="H2B1X9">
    <property type="interactions" value="15"/>
</dbReference>
<dbReference type="GO" id="GO:0032258">
    <property type="term" value="P:cytoplasm to vacuole targeting by the Cvt pathway"/>
    <property type="evidence" value="ECO:0007669"/>
    <property type="project" value="EnsemblFungi"/>
</dbReference>
<dbReference type="EMBL" id="HE650832">
    <property type="protein sequence ID" value="CCF60629.1"/>
    <property type="molecule type" value="Genomic_DNA"/>
</dbReference>
<dbReference type="GO" id="GO:0034727">
    <property type="term" value="P:piecemeal microautophagy of the nucleus"/>
    <property type="evidence" value="ECO:0007669"/>
    <property type="project" value="EnsemblFungi"/>
</dbReference>
<sequence length="163" mass="18965">MLNEEEYSIQLHRLYNDVVKSWPACRNANICESDASLTLQIDSAHAISASLRTTRLSYVEVKVIYSKIYREPLLLFRIWDFEEDNDIPSYTLVFPKDIDSIVNKSADNCNSMTQFSVSLDIFNGEVWFNIHPCDTTDIVGDDNDFKNDYLNRWFSVFALSWLN</sequence>
<dbReference type="Pfam" id="PF03987">
    <property type="entry name" value="Autophagy_act_C"/>
    <property type="match status" value="1"/>
</dbReference>
<dbReference type="Proteomes" id="UP000005220">
    <property type="component" value="Chromosome 12"/>
</dbReference>
<evidence type="ECO:0000256" key="2">
    <source>
        <dbReference type="ARBA" id="ARBA00022927"/>
    </source>
</evidence>
<keyword evidence="1" id="KW-0833">Ubl conjugation pathway</keyword>
<dbReference type="GO" id="GO:0000422">
    <property type="term" value="P:autophagy of mitochondrion"/>
    <property type="evidence" value="ECO:0007669"/>
    <property type="project" value="EnsemblFungi"/>
</dbReference>
<dbReference type="STRING" id="1071382.H2B1X9"/>
<gene>
    <name evidence="4" type="primary">KAFR0L00220</name>
    <name evidence="4" type="ORF">KAFR_0L00220</name>
</gene>
<dbReference type="RefSeq" id="XP_003959764.1">
    <property type="nucleotide sequence ID" value="XM_003959715.1"/>
</dbReference>
<evidence type="ECO:0000313" key="4">
    <source>
        <dbReference type="EMBL" id="CCF60629.1"/>
    </source>
</evidence>
<dbReference type="Gene3D" id="3.30.1460.50">
    <property type="match status" value="1"/>
</dbReference>
<name>H2B1X9_KAZAF</name>
<dbReference type="HOGENOM" id="CLU_114192_0_0_1"/>
<keyword evidence="2" id="KW-0653">Protein transport</keyword>
<dbReference type="GeneID" id="13886837"/>
<keyword evidence="2" id="KW-0813">Transport</keyword>
<evidence type="ECO:0000256" key="3">
    <source>
        <dbReference type="ARBA" id="ARBA00023006"/>
    </source>
</evidence>
<proteinExistence type="predicted"/>
<evidence type="ECO:0000256" key="1">
    <source>
        <dbReference type="ARBA" id="ARBA00022786"/>
    </source>
</evidence>
<dbReference type="InterPro" id="IPR007135">
    <property type="entry name" value="Atg3/Atg10"/>
</dbReference>